<protein>
    <submittedName>
        <fullName evidence="1">Uncharacterized protein</fullName>
    </submittedName>
</protein>
<proteinExistence type="predicted"/>
<gene>
    <name evidence="1" type="ORF">MERR_LOCUS1134</name>
    <name evidence="2" type="ORF">MERR_LOCUS23496</name>
</gene>
<evidence type="ECO:0000313" key="1">
    <source>
        <dbReference type="EMBL" id="CAA7013900.1"/>
    </source>
</evidence>
<name>A0A6D2HHW0_9BRAS</name>
<keyword evidence="3" id="KW-1185">Reference proteome</keyword>
<dbReference type="EMBL" id="CACVBM020000067">
    <property type="protein sequence ID" value="CAA7013900.1"/>
    <property type="molecule type" value="Genomic_DNA"/>
</dbReference>
<evidence type="ECO:0000313" key="2">
    <source>
        <dbReference type="EMBL" id="CAA7036261.1"/>
    </source>
</evidence>
<accession>A0A6D2HHW0</accession>
<dbReference type="OrthoDB" id="1113651at2759"/>
<dbReference type="EMBL" id="CACVBM020001163">
    <property type="protein sequence ID" value="CAA7036261.1"/>
    <property type="molecule type" value="Genomic_DNA"/>
</dbReference>
<dbReference type="AlphaFoldDB" id="A0A6D2HHW0"/>
<reference evidence="1 3" key="1">
    <citation type="submission" date="2020-01" db="EMBL/GenBank/DDBJ databases">
        <authorList>
            <person name="Mishra B."/>
        </authorList>
    </citation>
    <scope>NUCLEOTIDE SEQUENCE [LARGE SCALE GENOMIC DNA]</scope>
</reference>
<evidence type="ECO:0000313" key="3">
    <source>
        <dbReference type="Proteomes" id="UP000467841"/>
    </source>
</evidence>
<dbReference type="Proteomes" id="UP000467841">
    <property type="component" value="Unassembled WGS sequence"/>
</dbReference>
<sequence length="179" mass="20455">MIGEEIRNCGEVRKEKGEKIRIRNGTYGEISSCFVRSQKLILVSSERSSSQLSKPSEITISNPRFQIFFQWSNQSFCLRFWGKDSGRTRTIQTRLVVDPDRGSVREGKGVEVGTIGGSVFLQQSQSVFSQIQRGRIELWAMVFPRNWTVMGRRVTCRSRTADEPGMGVYELRLPPSMRL</sequence>
<organism evidence="1 3">
    <name type="scientific">Microthlaspi erraticum</name>
    <dbReference type="NCBI Taxonomy" id="1685480"/>
    <lineage>
        <taxon>Eukaryota</taxon>
        <taxon>Viridiplantae</taxon>
        <taxon>Streptophyta</taxon>
        <taxon>Embryophyta</taxon>
        <taxon>Tracheophyta</taxon>
        <taxon>Spermatophyta</taxon>
        <taxon>Magnoliopsida</taxon>
        <taxon>eudicotyledons</taxon>
        <taxon>Gunneridae</taxon>
        <taxon>Pentapetalae</taxon>
        <taxon>rosids</taxon>
        <taxon>malvids</taxon>
        <taxon>Brassicales</taxon>
        <taxon>Brassicaceae</taxon>
        <taxon>Coluteocarpeae</taxon>
        <taxon>Microthlaspi</taxon>
    </lineage>
</organism>